<dbReference type="CDD" id="cd07820">
    <property type="entry name" value="SRPBCC_3"/>
    <property type="match status" value="1"/>
</dbReference>
<accession>A0A7U4DN38</accession>
<gene>
    <name evidence="1" type="ordered locus">Despr_0450</name>
</gene>
<dbReference type="AlphaFoldDB" id="A0A7U4DN38"/>
<dbReference type="InterPro" id="IPR023393">
    <property type="entry name" value="START-like_dom_sf"/>
</dbReference>
<evidence type="ECO:0000313" key="1">
    <source>
        <dbReference type="EMBL" id="ADW16631.1"/>
    </source>
</evidence>
<dbReference type="EMBL" id="CP002364">
    <property type="protein sequence ID" value="ADW16631.1"/>
    <property type="molecule type" value="Genomic_DNA"/>
</dbReference>
<organism evidence="1 2">
    <name type="scientific">Desulfobulbus propionicus (strain ATCC 33891 / DSM 2032 / VKM B-1956 / 1pr3)</name>
    <dbReference type="NCBI Taxonomy" id="577650"/>
    <lineage>
        <taxon>Bacteria</taxon>
        <taxon>Pseudomonadati</taxon>
        <taxon>Thermodesulfobacteriota</taxon>
        <taxon>Desulfobulbia</taxon>
        <taxon>Desulfobulbales</taxon>
        <taxon>Desulfobulbaceae</taxon>
        <taxon>Desulfobulbus</taxon>
    </lineage>
</organism>
<dbReference type="SUPFAM" id="SSF55961">
    <property type="entry name" value="Bet v1-like"/>
    <property type="match status" value="1"/>
</dbReference>
<proteinExistence type="predicted"/>
<dbReference type="Gene3D" id="3.30.530.20">
    <property type="match status" value="1"/>
</dbReference>
<reference evidence="1 2" key="1">
    <citation type="journal article" date="2011" name="Stand. Genomic Sci.">
        <title>Complete genome sequence of Desulfobulbus propionicus type strain (1pr3).</title>
        <authorList>
            <person name="Pagani I."/>
            <person name="Lapidus A."/>
            <person name="Nolan M."/>
            <person name="Lucas S."/>
            <person name="Hammon N."/>
            <person name="Deshpande S."/>
            <person name="Cheng J.F."/>
            <person name="Chertkov O."/>
            <person name="Davenport K."/>
            <person name="Tapia R."/>
            <person name="Han C."/>
            <person name="Goodwin L."/>
            <person name="Pitluck S."/>
            <person name="Liolios K."/>
            <person name="Mavromatis K."/>
            <person name="Ivanova N."/>
            <person name="Mikhailova N."/>
            <person name="Pati A."/>
            <person name="Chen A."/>
            <person name="Palaniappan K."/>
            <person name="Land M."/>
            <person name="Hauser L."/>
            <person name="Chang Y.J."/>
            <person name="Jeffries C.D."/>
            <person name="Detter J.C."/>
            <person name="Brambilla E."/>
            <person name="Kannan K.P."/>
            <person name="Djao O.D."/>
            <person name="Rohde M."/>
            <person name="Pukall R."/>
            <person name="Spring S."/>
            <person name="Goker M."/>
            <person name="Sikorski J."/>
            <person name="Woyke T."/>
            <person name="Bristow J."/>
            <person name="Eisen J.A."/>
            <person name="Markowitz V."/>
            <person name="Hugenholtz P."/>
            <person name="Kyrpides N.C."/>
            <person name="Klenk H.P."/>
        </authorList>
    </citation>
    <scope>NUCLEOTIDE SEQUENCE [LARGE SCALE GENOMIC DNA]</scope>
    <source>
        <strain evidence="2">ATCC 33891 / DSM 2032 / 1pr3</strain>
    </source>
</reference>
<sequence length="153" mass="18535">MYILEREQRVSASREQAWAFLQHPANLDRITPPDLRFRIVTDIPDSMHDGLIVEYRITIPLIGTHTWVTEIKHIREGHSFVDEQRLGPYRFWYHYHEIRPTEEGVLLLDRVFYQPPLGLLGRLLHRLYIRRTLERIFDYRRERLAFYLSNTGY</sequence>
<dbReference type="KEGG" id="dpr:Despr_0450"/>
<evidence type="ECO:0008006" key="3">
    <source>
        <dbReference type="Google" id="ProtNLM"/>
    </source>
</evidence>
<evidence type="ECO:0000313" key="2">
    <source>
        <dbReference type="Proteomes" id="UP000006365"/>
    </source>
</evidence>
<protein>
    <recommendedName>
        <fullName evidence="3">Cell division inhibitor</fullName>
    </recommendedName>
</protein>
<name>A0A7U4DN38_DESPD</name>
<dbReference type="RefSeq" id="WP_015723178.1">
    <property type="nucleotide sequence ID" value="NC_014972.1"/>
</dbReference>
<keyword evidence="2" id="KW-1185">Reference proteome</keyword>
<dbReference type="Proteomes" id="UP000006365">
    <property type="component" value="Chromosome"/>
</dbReference>